<name>A0A1E5G1V8_9FIRM</name>
<sequence>MRDQLNKGKHLSTPLRQKKRTFFQGGETINMKQRKLIASLLAFAMVLSLVIIPVGTADARSVNSVDRVPTVKDDYNFTSFIVGNDYSGVPTLAIENDDATSWPAVQEFRLTLPAGAKWGNQAKLDQMAAAMTLDGSTLNNMTGAALNTFDTLEVRALTDTVLTIRTNEVVASGDTLFIPLTAVELDGITGEVVLTVNARDSRLSNSSHTIAVSSSGNTIATVGKKETVTRGPGKVGQQILIDEALIGAVRNTVEQGFSMRLPAGFEWNDSMETTANFDFPAEWGTITGFDAEISSNKRVLSVSFNTEFASNTRQTMQVTPVFNVTRDAAYGNVVVDITNPKGDFTSQAGLVVAEYKTFGTTLSAKEAVELLAGKDYGTNSDYITAEITLEEVIADSILPGRVIEFELPSWVAVDATNDFRIVSSNAATAIVASDFEVITNNQGRNLNRFEISSDVFTPLASGDKAKLVFEIPLAIDGRASGDVNLTVRGAGVEEQTVKVATVTPPAVTTIDVADIRLGIQDQAAPNIVIEEPYAGAWEAGKTVQIALSSSAADYFTFTGHRASVTEGDLEIRGVSRNNNVLSFTVDVESSVASTVTLSGIEITVNRNAPEGYFTVDVQGTALVEYTGSYSNSIASRVDRVNYANVVTRAPDYLIPGQGEQQVVFSVDSSTYTVGGVERVMDVAPFIQDGRTMLPVRFVADSVAVSEDNIIWNPVTKQVTLMKGDRIAQMTIGSNVMLVNGVSVAMDTTAEIKDGRTVLPVRFVAQALGVSIQWDDATRTVTIN</sequence>
<dbReference type="Gene3D" id="3.30.457.10">
    <property type="entry name" value="Copper amine oxidase-like, N-terminal domain"/>
    <property type="match status" value="2"/>
</dbReference>
<protein>
    <recommendedName>
        <fullName evidence="2">Copper amine oxidase-like N-terminal domain-containing protein</fullName>
    </recommendedName>
</protein>
<feature type="transmembrane region" description="Helical" evidence="1">
    <location>
        <begin position="36"/>
        <end position="55"/>
    </location>
</feature>
<keyword evidence="4" id="KW-1185">Reference proteome</keyword>
<dbReference type="AlphaFoldDB" id="A0A1E5G1V8"/>
<dbReference type="Proteomes" id="UP000094296">
    <property type="component" value="Unassembled WGS sequence"/>
</dbReference>
<reference evidence="3 4" key="1">
    <citation type="submission" date="2016-09" db="EMBL/GenBank/DDBJ databases">
        <title>Draft genome sequence for the type strain of Desulfuribacillus alkaliarsenatis AHT28, an obligately anaerobic, sulfidogenic bacterium isolated from Russian soda lake sediments.</title>
        <authorList>
            <person name="Abin C.A."/>
            <person name="Hollibaugh J.T."/>
        </authorList>
    </citation>
    <scope>NUCLEOTIDE SEQUENCE [LARGE SCALE GENOMIC DNA]</scope>
    <source>
        <strain evidence="3 4">AHT28</strain>
    </source>
</reference>
<dbReference type="InterPro" id="IPR012854">
    <property type="entry name" value="Cu_amine_oxidase-like_N"/>
</dbReference>
<accession>A0A1E5G1V8</accession>
<dbReference type="InterPro" id="IPR036582">
    <property type="entry name" value="Mao_N_sf"/>
</dbReference>
<dbReference type="RefSeq" id="WP_069643395.1">
    <property type="nucleotide sequence ID" value="NZ_MIJE01000030.1"/>
</dbReference>
<dbReference type="Pfam" id="PF07833">
    <property type="entry name" value="Cu_amine_oxidN1"/>
    <property type="match status" value="1"/>
</dbReference>
<keyword evidence="1" id="KW-1133">Transmembrane helix</keyword>
<evidence type="ECO:0000256" key="1">
    <source>
        <dbReference type="SAM" id="Phobius"/>
    </source>
</evidence>
<keyword evidence="1" id="KW-0812">Transmembrane</keyword>
<dbReference type="STRING" id="766136.BHF68_07055"/>
<keyword evidence="1" id="KW-0472">Membrane</keyword>
<dbReference type="SUPFAM" id="SSF55383">
    <property type="entry name" value="Copper amine oxidase, domain N"/>
    <property type="match status" value="2"/>
</dbReference>
<feature type="domain" description="Copper amine oxidase-like N-terminal" evidence="2">
    <location>
        <begin position="673"/>
        <end position="782"/>
    </location>
</feature>
<evidence type="ECO:0000313" key="4">
    <source>
        <dbReference type="Proteomes" id="UP000094296"/>
    </source>
</evidence>
<dbReference type="EMBL" id="MIJE01000030">
    <property type="protein sequence ID" value="OEF96812.1"/>
    <property type="molecule type" value="Genomic_DNA"/>
</dbReference>
<comment type="caution">
    <text evidence="3">The sequence shown here is derived from an EMBL/GenBank/DDBJ whole genome shotgun (WGS) entry which is preliminary data.</text>
</comment>
<evidence type="ECO:0000313" key="3">
    <source>
        <dbReference type="EMBL" id="OEF96812.1"/>
    </source>
</evidence>
<evidence type="ECO:0000259" key="2">
    <source>
        <dbReference type="Pfam" id="PF07833"/>
    </source>
</evidence>
<gene>
    <name evidence="3" type="ORF">BHF68_07055</name>
</gene>
<proteinExistence type="predicted"/>
<organism evidence="3 4">
    <name type="scientific">Desulfuribacillus alkaliarsenatis</name>
    <dbReference type="NCBI Taxonomy" id="766136"/>
    <lineage>
        <taxon>Bacteria</taxon>
        <taxon>Bacillati</taxon>
        <taxon>Bacillota</taxon>
        <taxon>Desulfuribacillia</taxon>
        <taxon>Desulfuribacillales</taxon>
        <taxon>Desulfuribacillaceae</taxon>
        <taxon>Desulfuribacillus</taxon>
    </lineage>
</organism>